<evidence type="ECO:0000256" key="1">
    <source>
        <dbReference type="PROSITE-ProRule" id="PRU00117"/>
    </source>
</evidence>
<feature type="compositionally biased region" description="Basic and acidic residues" evidence="2">
    <location>
        <begin position="108"/>
        <end position="141"/>
    </location>
</feature>
<dbReference type="PROSITE" id="PS50084">
    <property type="entry name" value="KH_TYPE_1"/>
    <property type="match status" value="1"/>
</dbReference>
<dbReference type="GO" id="GO:0005739">
    <property type="term" value="C:mitochondrion"/>
    <property type="evidence" value="ECO:0007669"/>
    <property type="project" value="UniProtKB-ARBA"/>
</dbReference>
<dbReference type="InterPro" id="IPR004087">
    <property type="entry name" value="KH_dom"/>
</dbReference>
<keyword evidence="3" id="KW-0812">Transmembrane</keyword>
<dbReference type="InterPro" id="IPR050621">
    <property type="entry name" value="Tudor_domain_containing"/>
</dbReference>
<keyword evidence="1" id="KW-0694">RNA-binding</keyword>
<dbReference type="Pfam" id="PF00013">
    <property type="entry name" value="KH_1"/>
    <property type="match status" value="1"/>
</dbReference>
<dbReference type="PROSITE" id="PS50304">
    <property type="entry name" value="TUDOR"/>
    <property type="match status" value="1"/>
</dbReference>
<dbReference type="Gene3D" id="2.30.30.140">
    <property type="match status" value="1"/>
</dbReference>
<feature type="region of interest" description="Disordered" evidence="2">
    <location>
        <begin position="106"/>
        <end position="144"/>
    </location>
</feature>
<dbReference type="SUPFAM" id="SSF54791">
    <property type="entry name" value="Eukaryotic type KH-domain (KH-domain type I)"/>
    <property type="match status" value="1"/>
</dbReference>
<evidence type="ECO:0000259" key="4">
    <source>
        <dbReference type="PROSITE" id="PS50304"/>
    </source>
</evidence>
<dbReference type="SUPFAM" id="SSF63748">
    <property type="entry name" value="Tudor/PWWP/MBT"/>
    <property type="match status" value="1"/>
</dbReference>
<feature type="domain" description="Tudor" evidence="4">
    <location>
        <begin position="456"/>
        <end position="514"/>
    </location>
</feature>
<dbReference type="CDD" id="cd20407">
    <property type="entry name" value="Tudor_AKAP1"/>
    <property type="match status" value="1"/>
</dbReference>
<keyword evidence="3" id="KW-1133">Transmembrane helix</keyword>
<feature type="region of interest" description="Disordered" evidence="2">
    <location>
        <begin position="1"/>
        <end position="25"/>
    </location>
</feature>
<dbReference type="EMBL" id="JI167498">
    <property type="protein sequence ID" value="ADY42549.1"/>
    <property type="molecule type" value="mRNA"/>
</dbReference>
<dbReference type="Gene3D" id="3.30.1370.10">
    <property type="entry name" value="K Homology domain, type 1"/>
    <property type="match status" value="1"/>
</dbReference>
<dbReference type="InterPro" id="IPR047367">
    <property type="entry name" value="Tudor_AKAP1"/>
</dbReference>
<dbReference type="Pfam" id="PF00567">
    <property type="entry name" value="TUDOR"/>
    <property type="match status" value="1"/>
</dbReference>
<evidence type="ECO:0000256" key="2">
    <source>
        <dbReference type="SAM" id="MobiDB-lite"/>
    </source>
</evidence>
<organism evidence="5">
    <name type="scientific">Ascaris suum</name>
    <name type="common">Pig roundworm</name>
    <name type="synonym">Ascaris lumbricoides</name>
    <dbReference type="NCBI Taxonomy" id="6253"/>
    <lineage>
        <taxon>Eukaryota</taxon>
        <taxon>Metazoa</taxon>
        <taxon>Ecdysozoa</taxon>
        <taxon>Nematoda</taxon>
        <taxon>Chromadorea</taxon>
        <taxon>Rhabditida</taxon>
        <taxon>Spirurina</taxon>
        <taxon>Ascaridomorpha</taxon>
        <taxon>Ascaridoidea</taxon>
        <taxon>Ascarididae</taxon>
        <taxon>Ascaris</taxon>
    </lineage>
</organism>
<keyword evidence="3" id="KW-0472">Membrane</keyword>
<dbReference type="InterPro" id="IPR002999">
    <property type="entry name" value="Tudor"/>
</dbReference>
<protein>
    <submittedName>
        <fullName evidence="5">KH domain-containing protein</fullName>
    </submittedName>
</protein>
<dbReference type="Gene3D" id="2.40.50.90">
    <property type="match status" value="1"/>
</dbReference>
<dbReference type="InterPro" id="IPR036612">
    <property type="entry name" value="KH_dom_type_1_sf"/>
</dbReference>
<dbReference type="SMART" id="SM00333">
    <property type="entry name" value="TUDOR"/>
    <property type="match status" value="1"/>
</dbReference>
<accession>F1KXE5</accession>
<dbReference type="GO" id="GO:0003723">
    <property type="term" value="F:RNA binding"/>
    <property type="evidence" value="ECO:0007669"/>
    <property type="project" value="UniProtKB-UniRule"/>
</dbReference>
<dbReference type="PANTHER" id="PTHR22948">
    <property type="entry name" value="TUDOR DOMAIN CONTAINING PROTEIN"/>
    <property type="match status" value="1"/>
</dbReference>
<dbReference type="InterPro" id="IPR035437">
    <property type="entry name" value="SNase_OB-fold_sf"/>
</dbReference>
<dbReference type="InterPro" id="IPR047368">
    <property type="entry name" value="KH-I_AKAP1"/>
</dbReference>
<dbReference type="SMART" id="SM00322">
    <property type="entry name" value="KH"/>
    <property type="match status" value="1"/>
</dbReference>
<dbReference type="CDD" id="cd22395">
    <property type="entry name" value="KH-I_AKAP1"/>
    <property type="match status" value="1"/>
</dbReference>
<evidence type="ECO:0000256" key="3">
    <source>
        <dbReference type="SAM" id="Phobius"/>
    </source>
</evidence>
<sequence>MQQSSCDLINLPRLSPSHTTAQGRLQPGRIPPLLALSNMKRSVVLLAGGLAVATVFAWFIRRRRAKEAARRQSTNHNFQSHIRLEASMNKRDEREKIMWRADGLIPRSDGRKNYRKKETERREELRKESGNDGPPSHKSDEMEVPTHNVTVCMDQNENTVAAAGDSLYVQPQTAADPHGHAHLSLICNEQSVNDTRASPQPRVQLESEDNEQTVSCSHNFEPSICSESVIMDQNENTVNPSLVMRPRDTEVLHEREDRTESHDEVGFMELQNNMNLRKCLFSSVDVTLEGQKECEMYHIYEFEVPNTLVGLLIGVRGKTIKELSVRNEVVISIRPHHISSKMETHQIYSVEGGRDNINKCMRMLRRRFPADRFPDLNLQPVLPPPIPLPAHYDAKPTQLMLPEGVRCEVVVCSIVDAGHFFVQQPTHPSFESLHRLNFYMLAVYNTAIGIPELPRPCGPGLLCAAPANCGWYRAVTISYYEEHDEVLIRFIDYGGYSRLPRCDLRQIRTDFMSLPFQATECYTAHVEPADGSLCWSDAATNIFGTLTTGRTVEAFVVGYSAEDFTPFVELFCKDGRNMVVRVDRVLLEAGLAKLADPSKLVHVQAKRLHSRLDAAPLKSSHFDAADVQS</sequence>
<reference evidence="5" key="1">
    <citation type="journal article" date="2011" name="Genome Res.">
        <title>Deep small RNA sequencing from the nematode Ascaris reveals conservation, functional diversification, and novel developmental profiles.</title>
        <authorList>
            <person name="Wang J."/>
            <person name="Czech B."/>
            <person name="Crunk A."/>
            <person name="Wallace A."/>
            <person name="Mitreva M."/>
            <person name="Hannon G.J."/>
            <person name="Davis R.E."/>
        </authorList>
    </citation>
    <scope>NUCLEOTIDE SEQUENCE</scope>
</reference>
<dbReference type="PANTHER" id="PTHR22948:SF65">
    <property type="entry name" value="A-KINASE ANCHORING PROTEIN 1"/>
    <property type="match status" value="1"/>
</dbReference>
<feature type="transmembrane region" description="Helical" evidence="3">
    <location>
        <begin position="42"/>
        <end position="60"/>
    </location>
</feature>
<dbReference type="InterPro" id="IPR004088">
    <property type="entry name" value="KH_dom_type_1"/>
</dbReference>
<evidence type="ECO:0000313" key="5">
    <source>
        <dbReference type="EMBL" id="ADY42549.1"/>
    </source>
</evidence>
<name>F1KXE5_ASCSU</name>
<dbReference type="AlphaFoldDB" id="F1KXE5"/>
<proteinExistence type="evidence at transcript level"/>